<evidence type="ECO:0000256" key="1">
    <source>
        <dbReference type="SAM" id="MobiDB-lite"/>
    </source>
</evidence>
<dbReference type="OrthoDB" id="6778510at2759"/>
<dbReference type="Proteomes" id="UP001153737">
    <property type="component" value="Chromosome 11"/>
</dbReference>
<dbReference type="EMBL" id="OU896717">
    <property type="protein sequence ID" value="CAG9814650.1"/>
    <property type="molecule type" value="Genomic_DNA"/>
</dbReference>
<accession>A0A9N9SDU7</accession>
<dbReference type="AlphaFoldDB" id="A0A9N9SDU7"/>
<sequence length="447" mass="50764">MEERYLKGVKERFPVMANLDKECEEGEVEYVLDDSKIKTSRGEDSDNTRYIFMVPTRQDPELNLEHLHGAASKLREMAAKTARGEIRIALPPGLNEDHIREDTTLESDAMSKKTVPDLGDGREEVLVRVAPDTTRANDSVALVPSGFLLLGRKKKEKPDGPPTLEEENASQNTTKLDKLVEKASCGTQVSGEDMKQDIELKRIKEGNLIRKALSQHEGYDKLATVLDMDWPGEIYRTKVTYGPIPNQNQNSDLAIILEVNTQKEEESMREVLDRCPEVGKLIDEGLIGGEVEYIQNVSEVTSSWGGSISCRDKMNAQGEEKVTIWAAENLEEDICRKWRVYAFLKEEMEITLLRREPKRRKINRYRRPDDKIIIKANGMQYSDPLKAVKASVNIEQEGVKIKQIRKTMKGDLMLEVEGGKEKSERLMEAIKAKEPNYAIDVRRKDAD</sequence>
<gene>
    <name evidence="2" type="ORF">PHAECO_LOCUS2216</name>
</gene>
<feature type="region of interest" description="Disordered" evidence="1">
    <location>
        <begin position="152"/>
        <end position="173"/>
    </location>
</feature>
<reference evidence="2" key="1">
    <citation type="submission" date="2022-01" db="EMBL/GenBank/DDBJ databases">
        <authorList>
            <person name="King R."/>
        </authorList>
    </citation>
    <scope>NUCLEOTIDE SEQUENCE</scope>
</reference>
<evidence type="ECO:0000313" key="3">
    <source>
        <dbReference type="Proteomes" id="UP001153737"/>
    </source>
</evidence>
<organism evidence="2 3">
    <name type="scientific">Phaedon cochleariae</name>
    <name type="common">Mustard beetle</name>
    <dbReference type="NCBI Taxonomy" id="80249"/>
    <lineage>
        <taxon>Eukaryota</taxon>
        <taxon>Metazoa</taxon>
        <taxon>Ecdysozoa</taxon>
        <taxon>Arthropoda</taxon>
        <taxon>Hexapoda</taxon>
        <taxon>Insecta</taxon>
        <taxon>Pterygota</taxon>
        <taxon>Neoptera</taxon>
        <taxon>Endopterygota</taxon>
        <taxon>Coleoptera</taxon>
        <taxon>Polyphaga</taxon>
        <taxon>Cucujiformia</taxon>
        <taxon>Chrysomeloidea</taxon>
        <taxon>Chrysomelidae</taxon>
        <taxon>Chrysomelinae</taxon>
        <taxon>Chrysomelini</taxon>
        <taxon>Phaedon</taxon>
    </lineage>
</organism>
<name>A0A9N9SDU7_PHACE</name>
<proteinExistence type="predicted"/>
<evidence type="ECO:0000313" key="2">
    <source>
        <dbReference type="EMBL" id="CAG9814650.1"/>
    </source>
</evidence>
<reference evidence="2" key="2">
    <citation type="submission" date="2022-10" db="EMBL/GenBank/DDBJ databases">
        <authorList>
            <consortium name="ENA_rothamsted_submissions"/>
            <consortium name="culmorum"/>
            <person name="King R."/>
        </authorList>
    </citation>
    <scope>NUCLEOTIDE SEQUENCE</scope>
</reference>
<protein>
    <submittedName>
        <fullName evidence="2">Uncharacterized protein</fullName>
    </submittedName>
</protein>
<keyword evidence="3" id="KW-1185">Reference proteome</keyword>